<evidence type="ECO:0000259" key="7">
    <source>
        <dbReference type="PROSITE" id="PS50109"/>
    </source>
</evidence>
<dbReference type="CDD" id="cd00082">
    <property type="entry name" value="HisKA"/>
    <property type="match status" value="1"/>
</dbReference>
<feature type="domain" description="Histidine kinase" evidence="7">
    <location>
        <begin position="237"/>
        <end position="445"/>
    </location>
</feature>
<protein>
    <recommendedName>
        <fullName evidence="2">histidine kinase</fullName>
        <ecNumber evidence="2">2.7.13.3</ecNumber>
    </recommendedName>
</protein>
<evidence type="ECO:0000256" key="2">
    <source>
        <dbReference type="ARBA" id="ARBA00012438"/>
    </source>
</evidence>
<comment type="catalytic activity">
    <reaction evidence="1">
        <text>ATP + protein L-histidine = ADP + protein N-phospho-L-histidine.</text>
        <dbReference type="EC" id="2.7.13.3"/>
    </reaction>
</comment>
<accession>A0A7X2II10</accession>
<evidence type="ECO:0000256" key="5">
    <source>
        <dbReference type="ARBA" id="ARBA00022777"/>
    </source>
</evidence>
<dbReference type="InterPro" id="IPR003661">
    <property type="entry name" value="HisK_dim/P_dom"/>
</dbReference>
<keyword evidence="3" id="KW-0597">Phosphoprotein</keyword>
<dbReference type="InterPro" id="IPR050351">
    <property type="entry name" value="BphY/WalK/GraS-like"/>
</dbReference>
<dbReference type="PANTHER" id="PTHR42878">
    <property type="entry name" value="TWO-COMPONENT HISTIDINE KINASE"/>
    <property type="match status" value="1"/>
</dbReference>
<dbReference type="InterPro" id="IPR036097">
    <property type="entry name" value="HisK_dim/P_sf"/>
</dbReference>
<dbReference type="Pfam" id="PF00512">
    <property type="entry name" value="HisKA"/>
    <property type="match status" value="1"/>
</dbReference>
<dbReference type="PANTHER" id="PTHR42878:SF13">
    <property type="entry name" value="HISTIDINE KINASE"/>
    <property type="match status" value="1"/>
</dbReference>
<dbReference type="AlphaFoldDB" id="A0A7X2II10"/>
<evidence type="ECO:0000256" key="3">
    <source>
        <dbReference type="ARBA" id="ARBA00022553"/>
    </source>
</evidence>
<dbReference type="SMART" id="SM00387">
    <property type="entry name" value="HATPase_c"/>
    <property type="match status" value="1"/>
</dbReference>
<evidence type="ECO:0000256" key="4">
    <source>
        <dbReference type="ARBA" id="ARBA00022679"/>
    </source>
</evidence>
<keyword evidence="4" id="KW-0808">Transferase</keyword>
<feature type="coiled-coil region" evidence="6">
    <location>
        <begin position="262"/>
        <end position="296"/>
    </location>
</feature>
<dbReference type="SUPFAM" id="SSF55874">
    <property type="entry name" value="ATPase domain of HSP90 chaperone/DNA topoisomerase II/histidine kinase"/>
    <property type="match status" value="1"/>
</dbReference>
<proteinExistence type="predicted"/>
<dbReference type="SMART" id="SM00388">
    <property type="entry name" value="HisKA"/>
    <property type="match status" value="1"/>
</dbReference>
<keyword evidence="9" id="KW-1185">Reference proteome</keyword>
<dbReference type="EMBL" id="WKJJ01000001">
    <property type="protein sequence ID" value="MRV70392.1"/>
    <property type="molecule type" value="Genomic_DNA"/>
</dbReference>
<dbReference type="GO" id="GO:0007234">
    <property type="term" value="P:osmosensory signaling via phosphorelay pathway"/>
    <property type="evidence" value="ECO:0007669"/>
    <property type="project" value="TreeGrafter"/>
</dbReference>
<dbReference type="Gene3D" id="3.30.565.10">
    <property type="entry name" value="Histidine kinase-like ATPase, C-terminal domain"/>
    <property type="match status" value="1"/>
</dbReference>
<dbReference type="EC" id="2.7.13.3" evidence="2"/>
<dbReference type="InterPro" id="IPR005467">
    <property type="entry name" value="His_kinase_dom"/>
</dbReference>
<dbReference type="InterPro" id="IPR004358">
    <property type="entry name" value="Sig_transdc_His_kin-like_C"/>
</dbReference>
<evidence type="ECO:0000313" key="8">
    <source>
        <dbReference type="EMBL" id="MRV70392.1"/>
    </source>
</evidence>
<keyword evidence="5 8" id="KW-0418">Kinase</keyword>
<keyword evidence="6" id="KW-0175">Coiled coil</keyword>
<dbReference type="GO" id="GO:0030295">
    <property type="term" value="F:protein kinase activator activity"/>
    <property type="evidence" value="ECO:0007669"/>
    <property type="project" value="TreeGrafter"/>
</dbReference>
<comment type="caution">
    <text evidence="8">The sequence shown here is derived from an EMBL/GenBank/DDBJ whole genome shotgun (WGS) entry which is preliminary data.</text>
</comment>
<gene>
    <name evidence="8" type="ORF">GJ700_01480</name>
</gene>
<dbReference type="Pfam" id="PF02518">
    <property type="entry name" value="HATPase_c"/>
    <property type="match status" value="1"/>
</dbReference>
<dbReference type="Gene3D" id="1.10.287.130">
    <property type="match status" value="1"/>
</dbReference>
<reference evidence="8 9" key="1">
    <citation type="submission" date="2019-11" db="EMBL/GenBank/DDBJ databases">
        <title>Novel species isolated from a subtropical stream in China.</title>
        <authorList>
            <person name="Lu H."/>
        </authorList>
    </citation>
    <scope>NUCLEOTIDE SEQUENCE [LARGE SCALE GENOMIC DNA]</scope>
    <source>
        <strain evidence="8 9">FT92W</strain>
    </source>
</reference>
<dbReference type="GO" id="GO:0000155">
    <property type="term" value="F:phosphorelay sensor kinase activity"/>
    <property type="evidence" value="ECO:0007669"/>
    <property type="project" value="InterPro"/>
</dbReference>
<dbReference type="InterPro" id="IPR036890">
    <property type="entry name" value="HATPase_C_sf"/>
</dbReference>
<dbReference type="PRINTS" id="PR00344">
    <property type="entry name" value="BCTRLSENSOR"/>
</dbReference>
<dbReference type="GO" id="GO:0000156">
    <property type="term" value="F:phosphorelay response regulator activity"/>
    <property type="evidence" value="ECO:0007669"/>
    <property type="project" value="TreeGrafter"/>
</dbReference>
<evidence type="ECO:0000313" key="9">
    <source>
        <dbReference type="Proteomes" id="UP000446768"/>
    </source>
</evidence>
<evidence type="ECO:0000256" key="1">
    <source>
        <dbReference type="ARBA" id="ARBA00000085"/>
    </source>
</evidence>
<dbReference type="SUPFAM" id="SSF47384">
    <property type="entry name" value="Homodimeric domain of signal transducing histidine kinase"/>
    <property type="match status" value="1"/>
</dbReference>
<dbReference type="Proteomes" id="UP000446768">
    <property type="component" value="Unassembled WGS sequence"/>
</dbReference>
<name>A0A7X2II10_9BURK</name>
<organism evidence="8 9">
    <name type="scientific">Pseudoduganella rivuli</name>
    <dbReference type="NCBI Taxonomy" id="2666085"/>
    <lineage>
        <taxon>Bacteria</taxon>
        <taxon>Pseudomonadati</taxon>
        <taxon>Pseudomonadota</taxon>
        <taxon>Betaproteobacteria</taxon>
        <taxon>Burkholderiales</taxon>
        <taxon>Oxalobacteraceae</taxon>
        <taxon>Telluria group</taxon>
        <taxon>Pseudoduganella</taxon>
    </lineage>
</organism>
<dbReference type="InterPro" id="IPR003594">
    <property type="entry name" value="HATPase_dom"/>
</dbReference>
<dbReference type="PROSITE" id="PS50109">
    <property type="entry name" value="HIS_KIN"/>
    <property type="match status" value="1"/>
</dbReference>
<evidence type="ECO:0000256" key="6">
    <source>
        <dbReference type="SAM" id="Coils"/>
    </source>
</evidence>
<sequence length="451" mass="49743">MPRYSIVRTPRARYRACHTKRFGLTRNLRVGDRRQAQVGQSCAGSPSWRITCPFESSLALSGILPGCGWLIPDKKGRDMTLATDQKLDQQGLSETSRSLLRLREEVLNQWQRMVRTQIPGARDVTNPVLINTLPAFYDNLAEAVTASYPRETATGHTNAATAHGSERARMTSFSPDQVIQEYQLFKAAVLHVSAAHGVQLTAAERQAVEQSIDNAIREAIKEFTTMHLGMRERLAAGLSHDMRSPLAFIASAAQLIGISTDIDAARRVALKIEANVRRLEQMMEEMLDALTFQRSEKLSLPLSEFDMLKLAQEVGQEFDGMNPGTVEVLGTAVTGHWCFNAMRRALENLVVNAVKYGDGKLIRIYVDQSCARVMLSVRNTGKPIAPELHGRIFEYLHREDKSPATGWGIGLPFVRGVAEGHGGSVTVDSAAERGTTFLIDVPVDCRPFAGA</sequence>